<gene>
    <name evidence="2" type="ORF">CKY02_08445</name>
    <name evidence="1" type="ORF">GPY48_15645</name>
</gene>
<evidence type="ECO:0000313" key="4">
    <source>
        <dbReference type="Proteomes" id="UP000466619"/>
    </source>
</evidence>
<keyword evidence="4" id="KW-1185">Reference proteome</keyword>
<evidence type="ECO:0000313" key="2">
    <source>
        <dbReference type="EMBL" id="RAX13233.1"/>
    </source>
</evidence>
<evidence type="ECO:0000313" key="3">
    <source>
        <dbReference type="Proteomes" id="UP000250919"/>
    </source>
</evidence>
<dbReference type="CDD" id="cd00093">
    <property type="entry name" value="HTH_XRE"/>
    <property type="match status" value="1"/>
</dbReference>
<proteinExistence type="predicted"/>
<dbReference type="GO" id="GO:0003677">
    <property type="term" value="F:DNA binding"/>
    <property type="evidence" value="ECO:0007669"/>
    <property type="project" value="InterPro"/>
</dbReference>
<protein>
    <submittedName>
        <fullName evidence="1 2">Transcriptional regulator</fullName>
    </submittedName>
</protein>
<dbReference type="EMBL" id="WSFC01000036">
    <property type="protein sequence ID" value="NDL04594.1"/>
    <property type="molecule type" value="Genomic_DNA"/>
</dbReference>
<reference evidence="2" key="1">
    <citation type="submission" date="2017-08" db="EMBL/GenBank/DDBJ databases">
        <authorList>
            <person name="de Groot N.N."/>
        </authorList>
    </citation>
    <scope>NUCLEOTIDE SEQUENCE</scope>
    <source>
        <strain evidence="2">LJ24-63</strain>
    </source>
</reference>
<dbReference type="Proteomes" id="UP000250919">
    <property type="component" value="Unassembled WGS sequence"/>
</dbReference>
<accession>A0A329XDK5</accession>
<dbReference type="InterPro" id="IPR010982">
    <property type="entry name" value="Lambda_DNA-bd_dom_sf"/>
</dbReference>
<reference evidence="1 4" key="3">
    <citation type="submission" date="2019-12" db="EMBL/GenBank/DDBJ databases">
        <title>Engineering Photorhabdus to improve their lethality against agricultural pests.</title>
        <authorList>
            <person name="Machado R.A.R."/>
        </authorList>
    </citation>
    <scope>NUCLEOTIDE SEQUENCE [LARGE SCALE GENOMIC DNA]</scope>
    <source>
        <strain evidence="1 4">M-CN4</strain>
    </source>
</reference>
<sequence>MKRLIGNYSPPTTEDLIKLKEELGFTGEQMADLAGVSGNNQWRKYTGGKMPRVISPHILFYIATQLTLSEDDLNCILAKMREIGANVK</sequence>
<name>A0A329XDK5_9GAMM</name>
<evidence type="ECO:0000313" key="1">
    <source>
        <dbReference type="EMBL" id="NDL04594.1"/>
    </source>
</evidence>
<dbReference type="AlphaFoldDB" id="A0A329XDK5"/>
<dbReference type="EMBL" id="NSCM01000008">
    <property type="protein sequence ID" value="RAX13233.1"/>
    <property type="molecule type" value="Genomic_DNA"/>
</dbReference>
<comment type="caution">
    <text evidence="2">The sequence shown here is derived from an EMBL/GenBank/DDBJ whole genome shotgun (WGS) entry which is preliminary data.</text>
</comment>
<dbReference type="SUPFAM" id="SSF47413">
    <property type="entry name" value="lambda repressor-like DNA-binding domains"/>
    <property type="match status" value="1"/>
</dbReference>
<dbReference type="Proteomes" id="UP000466619">
    <property type="component" value="Unassembled WGS sequence"/>
</dbReference>
<organism evidence="2 3">
    <name type="scientific">Photorhabdus bodei</name>
    <dbReference type="NCBI Taxonomy" id="2029681"/>
    <lineage>
        <taxon>Bacteria</taxon>
        <taxon>Pseudomonadati</taxon>
        <taxon>Pseudomonadota</taxon>
        <taxon>Gammaproteobacteria</taxon>
        <taxon>Enterobacterales</taxon>
        <taxon>Morganellaceae</taxon>
        <taxon>Photorhabdus</taxon>
    </lineage>
</organism>
<dbReference type="InterPro" id="IPR001387">
    <property type="entry name" value="Cro/C1-type_HTH"/>
</dbReference>
<reference evidence="2 3" key="2">
    <citation type="journal article" date="2018" name="Int. J. Syst. Evol. Microbiol.">
        <title>Whole-genome-based revisit of Photorhabdus phylogeny: proposal for the elevation of most Photorhabdus subspecies to the species level and description of one novel species Photorhabdus bodei sp. nov., and one novel subspecies Photorhabdus laumondii subsp. clarkei subsp. nov.</title>
        <authorList>
            <person name="Machado R.A.R."/>
            <person name="Wuthrich D."/>
            <person name="Kuhnert P."/>
            <person name="Arce C.C.M."/>
            <person name="Thonen L."/>
            <person name="Ruiz C."/>
            <person name="Zhang X."/>
            <person name="Robert C.A.M."/>
            <person name="Karimi J."/>
            <person name="Kamali S."/>
            <person name="Ma J."/>
            <person name="Bruggmann R."/>
            <person name="Erb M."/>
        </authorList>
    </citation>
    <scope>NUCLEOTIDE SEQUENCE [LARGE SCALE GENOMIC DNA]</scope>
    <source>
        <strain evidence="2 3">LJ24-63</strain>
    </source>
</reference>